<dbReference type="PRINTS" id="PR00344">
    <property type="entry name" value="BCTRLSENSOR"/>
</dbReference>
<dbReference type="Proteomes" id="UP000019438">
    <property type="component" value="Chromosome"/>
</dbReference>
<dbReference type="SUPFAM" id="SSF55785">
    <property type="entry name" value="PYP-like sensor domain (PAS domain)"/>
    <property type="match status" value="1"/>
</dbReference>
<evidence type="ECO:0000259" key="16">
    <source>
        <dbReference type="PROSITE" id="PS50885"/>
    </source>
</evidence>
<dbReference type="Gene3D" id="6.10.340.10">
    <property type="match status" value="1"/>
</dbReference>
<keyword evidence="13 14" id="KW-0472">Membrane</keyword>
<proteinExistence type="predicted"/>
<keyword evidence="5" id="KW-0597">Phosphoprotein</keyword>
<dbReference type="EC" id="2.7.13.3" evidence="3"/>
<dbReference type="InterPro" id="IPR005467">
    <property type="entry name" value="His_kinase_dom"/>
</dbReference>
<dbReference type="Pfam" id="PF19312">
    <property type="entry name" value="NtrY_N"/>
    <property type="match status" value="1"/>
</dbReference>
<dbReference type="Pfam" id="PF02518">
    <property type="entry name" value="HATPase_c"/>
    <property type="match status" value="1"/>
</dbReference>
<dbReference type="InterPro" id="IPR003660">
    <property type="entry name" value="HAMP_dom"/>
</dbReference>
<evidence type="ECO:0000313" key="17">
    <source>
        <dbReference type="EMBL" id="AHJ63026.1"/>
    </source>
</evidence>
<name>A0AAN0RDW5_9PROT</name>
<dbReference type="CDD" id="cd00082">
    <property type="entry name" value="HisKA"/>
    <property type="match status" value="1"/>
</dbReference>
<keyword evidence="9" id="KW-0418">Kinase</keyword>
<dbReference type="GO" id="GO:0005886">
    <property type="term" value="C:plasma membrane"/>
    <property type="evidence" value="ECO:0007669"/>
    <property type="project" value="UniProtKB-SubCell"/>
</dbReference>
<evidence type="ECO:0000256" key="8">
    <source>
        <dbReference type="ARBA" id="ARBA00022741"/>
    </source>
</evidence>
<dbReference type="PANTHER" id="PTHR43065">
    <property type="entry name" value="SENSOR HISTIDINE KINASE"/>
    <property type="match status" value="1"/>
</dbReference>
<organism evidence="17 18">
    <name type="scientific">Granulibacter bethesdensis</name>
    <dbReference type="NCBI Taxonomy" id="364410"/>
    <lineage>
        <taxon>Bacteria</taxon>
        <taxon>Pseudomonadati</taxon>
        <taxon>Pseudomonadota</taxon>
        <taxon>Alphaproteobacteria</taxon>
        <taxon>Acetobacterales</taxon>
        <taxon>Acetobacteraceae</taxon>
        <taxon>Granulibacter</taxon>
    </lineage>
</organism>
<dbReference type="GO" id="GO:0000155">
    <property type="term" value="F:phosphorelay sensor kinase activity"/>
    <property type="evidence" value="ECO:0007669"/>
    <property type="project" value="InterPro"/>
</dbReference>
<dbReference type="Gene3D" id="3.30.565.10">
    <property type="entry name" value="Histidine kinase-like ATPase, C-terminal domain"/>
    <property type="match status" value="1"/>
</dbReference>
<dbReference type="GO" id="GO:0005524">
    <property type="term" value="F:ATP binding"/>
    <property type="evidence" value="ECO:0007669"/>
    <property type="project" value="UniProtKB-KW"/>
</dbReference>
<protein>
    <recommendedName>
        <fullName evidence="3">histidine kinase</fullName>
        <ecNumber evidence="3">2.7.13.3</ecNumber>
    </recommendedName>
</protein>
<sequence length="776" mass="83274">MIHTSSSSGRATNPAARSTRRLGNMLRRLSNVMLGRLVTLVLAISALALGIGTFAVLAGGVPLSGRPNLVFGLVLANLIVLLLLGAVLAGRLTRVWTERRRGSAGSRLHVRLVLLFSVVAVVPSILVAGFATSFFNFGIQYWFNDRVRTALEESLETARGYLDEHRNNIRGDASGMANDLSQAGKISVTDPNAFFRTLDQQTVLRGLTEAVVFEPVTKQVIASAGLVAGLATEIPPSWAIDMARTGDVAVLSAENGTAVRAVVQLNSTPPLMLVIGRPVDPAILDHMHHVEEAVAEYERLDQNRSGLQITFVLIFALVALLVLSAAVLIGLVLANQIARPIGRLILAAERVRAGDLSVRVPEAATGDEIAGLSRAFNRMTGQLSSQRAELFNAYAQIDERRRFTEAVLSGVSAGVVGLNASGLIELPNRAAGELLGQDLMSAVGSELAEIAQEFSPLIEAARQHPDRAQVAEIHLTRSSGRRILLARIGAERHISDNRGGEASPVDAPGFVVTFDDITELQSAQRKAAWADVARRIAHEIKNPLTPIQLAAERLKRRFAREISSDPETFTQCVDTIVRHVGDIGRMVDEFSAFARMPQPVIKLEDVGRVARDALILQRSARPELGWTTDIPERGPSALCDRRLLGQALTNLLQNAADAVVARFGNGGSAGANALEMSHQQDGCIMLRVTIEGEEIRLSVIDNGVGLPDVDRARLTEPYVTHKPKGTGLGLAIVKKIMEDHGGRVVLADNEDGHGTVASLFLPLQNNASNPDGITAV</sequence>
<evidence type="ECO:0000256" key="4">
    <source>
        <dbReference type="ARBA" id="ARBA00022475"/>
    </source>
</evidence>
<evidence type="ECO:0000256" key="13">
    <source>
        <dbReference type="ARBA" id="ARBA00023136"/>
    </source>
</evidence>
<dbReference type="SMART" id="SM00387">
    <property type="entry name" value="HATPase_c"/>
    <property type="match status" value="1"/>
</dbReference>
<feature type="transmembrane region" description="Helical" evidence="14">
    <location>
        <begin position="69"/>
        <end position="89"/>
    </location>
</feature>
<dbReference type="SUPFAM" id="SSF158472">
    <property type="entry name" value="HAMP domain-like"/>
    <property type="match status" value="1"/>
</dbReference>
<evidence type="ECO:0000256" key="12">
    <source>
        <dbReference type="ARBA" id="ARBA00023012"/>
    </source>
</evidence>
<comment type="subcellular location">
    <subcellularLocation>
        <location evidence="2">Cell membrane</location>
        <topology evidence="2">Multi-pass membrane protein</topology>
    </subcellularLocation>
</comment>
<dbReference type="Pfam" id="PF00512">
    <property type="entry name" value="HisKA"/>
    <property type="match status" value="1"/>
</dbReference>
<evidence type="ECO:0000256" key="1">
    <source>
        <dbReference type="ARBA" id="ARBA00000085"/>
    </source>
</evidence>
<feature type="transmembrane region" description="Helical" evidence="14">
    <location>
        <begin position="110"/>
        <end position="143"/>
    </location>
</feature>
<dbReference type="PIRSF" id="PIRSF037532">
    <property type="entry name" value="STHK_NtrY"/>
    <property type="match status" value="1"/>
</dbReference>
<feature type="domain" description="Histidine kinase" evidence="15">
    <location>
        <begin position="535"/>
        <end position="765"/>
    </location>
</feature>
<dbReference type="SMART" id="SM00304">
    <property type="entry name" value="HAMP"/>
    <property type="match status" value="1"/>
</dbReference>
<dbReference type="SMART" id="SM00388">
    <property type="entry name" value="HisKA"/>
    <property type="match status" value="1"/>
</dbReference>
<dbReference type="InterPro" id="IPR036890">
    <property type="entry name" value="HATPase_C_sf"/>
</dbReference>
<evidence type="ECO:0000256" key="11">
    <source>
        <dbReference type="ARBA" id="ARBA00022989"/>
    </source>
</evidence>
<dbReference type="PROSITE" id="PS50109">
    <property type="entry name" value="HIS_KIN"/>
    <property type="match status" value="1"/>
</dbReference>
<dbReference type="KEGG" id="gbc:GbCGDNIH3_1225"/>
<dbReference type="InterPro" id="IPR045671">
    <property type="entry name" value="NtrY-like_N"/>
</dbReference>
<keyword evidence="7 14" id="KW-0812">Transmembrane</keyword>
<dbReference type="Pfam" id="PF00672">
    <property type="entry name" value="HAMP"/>
    <property type="match status" value="1"/>
</dbReference>
<dbReference type="EMBL" id="CP003181">
    <property type="protein sequence ID" value="AHJ63026.1"/>
    <property type="molecule type" value="Genomic_DNA"/>
</dbReference>
<gene>
    <name evidence="17" type="ORF">GbCGDNIH3_1225</name>
</gene>
<dbReference type="InterPro" id="IPR003594">
    <property type="entry name" value="HATPase_dom"/>
</dbReference>
<evidence type="ECO:0000256" key="7">
    <source>
        <dbReference type="ARBA" id="ARBA00022692"/>
    </source>
</evidence>
<feature type="transmembrane region" description="Helical" evidence="14">
    <location>
        <begin position="34"/>
        <end position="57"/>
    </location>
</feature>
<evidence type="ECO:0000256" key="3">
    <source>
        <dbReference type="ARBA" id="ARBA00012438"/>
    </source>
</evidence>
<keyword evidence="12" id="KW-0902">Two-component regulatory system</keyword>
<evidence type="ECO:0000256" key="10">
    <source>
        <dbReference type="ARBA" id="ARBA00022840"/>
    </source>
</evidence>
<dbReference type="PANTHER" id="PTHR43065:SF10">
    <property type="entry name" value="PEROXIDE STRESS-ACTIVATED HISTIDINE KINASE MAK3"/>
    <property type="match status" value="1"/>
</dbReference>
<reference evidence="18" key="1">
    <citation type="submission" date="2012-06" db="EMBL/GenBank/DDBJ databases">
        <title>Genome analysis of multiple Granulibacter bethesdensis isolates demonstrates substantial genome diversity.</title>
        <authorList>
            <person name="Greenberg D.E."/>
            <person name="Porcella S.F."/>
            <person name="Zarember K."/>
            <person name="Zelazny A.M."/>
            <person name="Bruno D."/>
            <person name="Martens C."/>
            <person name="Barbian K.D."/>
            <person name="Jaske E."/>
            <person name="Holland S.M."/>
        </authorList>
    </citation>
    <scope>NUCLEOTIDE SEQUENCE [LARGE SCALE GENOMIC DNA]</scope>
    <source>
        <strain evidence="18">CGDNIH3</strain>
    </source>
</reference>
<dbReference type="CDD" id="cd06225">
    <property type="entry name" value="HAMP"/>
    <property type="match status" value="1"/>
</dbReference>
<dbReference type="InterPro" id="IPR036097">
    <property type="entry name" value="HisK_dim/P_sf"/>
</dbReference>
<keyword evidence="4" id="KW-1003">Cell membrane</keyword>
<keyword evidence="6 17" id="KW-0808">Transferase</keyword>
<accession>A0AAN0RDW5</accession>
<evidence type="ECO:0000256" key="5">
    <source>
        <dbReference type="ARBA" id="ARBA00022553"/>
    </source>
</evidence>
<dbReference type="InterPro" id="IPR004358">
    <property type="entry name" value="Sig_transdc_His_kin-like_C"/>
</dbReference>
<dbReference type="Gene3D" id="1.10.287.130">
    <property type="match status" value="1"/>
</dbReference>
<dbReference type="InterPro" id="IPR003661">
    <property type="entry name" value="HisK_dim/P_dom"/>
</dbReference>
<evidence type="ECO:0000256" key="6">
    <source>
        <dbReference type="ARBA" id="ARBA00022679"/>
    </source>
</evidence>
<dbReference type="InterPro" id="IPR017232">
    <property type="entry name" value="NtrY"/>
</dbReference>
<dbReference type="AlphaFoldDB" id="A0AAN0RDW5"/>
<feature type="domain" description="HAMP" evidence="16">
    <location>
        <begin position="335"/>
        <end position="388"/>
    </location>
</feature>
<comment type="catalytic activity">
    <reaction evidence="1">
        <text>ATP + protein L-histidine = ADP + protein N-phospho-L-histidine.</text>
        <dbReference type="EC" id="2.7.13.3"/>
    </reaction>
</comment>
<dbReference type="PROSITE" id="PS50885">
    <property type="entry name" value="HAMP"/>
    <property type="match status" value="1"/>
</dbReference>
<keyword evidence="8" id="KW-0547">Nucleotide-binding</keyword>
<evidence type="ECO:0000313" key="18">
    <source>
        <dbReference type="Proteomes" id="UP000019438"/>
    </source>
</evidence>
<dbReference type="InterPro" id="IPR035965">
    <property type="entry name" value="PAS-like_dom_sf"/>
</dbReference>
<keyword evidence="10" id="KW-0067">ATP-binding</keyword>
<dbReference type="SUPFAM" id="SSF47384">
    <property type="entry name" value="Homodimeric domain of signal transducing histidine kinase"/>
    <property type="match status" value="1"/>
</dbReference>
<dbReference type="RefSeq" id="WP_025286640.1">
    <property type="nucleotide sequence ID" value="NZ_CP003181.2"/>
</dbReference>
<keyword evidence="11 14" id="KW-1133">Transmembrane helix</keyword>
<dbReference type="Gene3D" id="3.30.450.20">
    <property type="entry name" value="PAS domain"/>
    <property type="match status" value="1"/>
</dbReference>
<evidence type="ECO:0000256" key="2">
    <source>
        <dbReference type="ARBA" id="ARBA00004651"/>
    </source>
</evidence>
<evidence type="ECO:0000256" key="14">
    <source>
        <dbReference type="SAM" id="Phobius"/>
    </source>
</evidence>
<evidence type="ECO:0000256" key="9">
    <source>
        <dbReference type="ARBA" id="ARBA00022777"/>
    </source>
</evidence>
<evidence type="ECO:0000259" key="15">
    <source>
        <dbReference type="PROSITE" id="PS50109"/>
    </source>
</evidence>
<feature type="transmembrane region" description="Helical" evidence="14">
    <location>
        <begin position="309"/>
        <end position="334"/>
    </location>
</feature>
<dbReference type="SUPFAM" id="SSF55874">
    <property type="entry name" value="ATPase domain of HSP90 chaperone/DNA topoisomerase II/histidine kinase"/>
    <property type="match status" value="1"/>
</dbReference>